<protein>
    <recommendedName>
        <fullName evidence="2">CCHC-type domain-containing protein</fullName>
    </recommendedName>
</protein>
<dbReference type="GO" id="GO:0003676">
    <property type="term" value="F:nucleic acid binding"/>
    <property type="evidence" value="ECO:0007669"/>
    <property type="project" value="InterPro"/>
</dbReference>
<evidence type="ECO:0000313" key="3">
    <source>
        <dbReference type="EMBL" id="KAK2648366.1"/>
    </source>
</evidence>
<gene>
    <name evidence="3" type="ORF">Ddye_015855</name>
</gene>
<reference evidence="3" key="1">
    <citation type="journal article" date="2023" name="Plant J.">
        <title>Genome sequences and population genomics provide insights into the demographic history, inbreeding, and mutation load of two 'living fossil' tree species of Dipteronia.</title>
        <authorList>
            <person name="Feng Y."/>
            <person name="Comes H.P."/>
            <person name="Chen J."/>
            <person name="Zhu S."/>
            <person name="Lu R."/>
            <person name="Zhang X."/>
            <person name="Li P."/>
            <person name="Qiu J."/>
            <person name="Olsen K.M."/>
            <person name="Qiu Y."/>
        </authorList>
    </citation>
    <scope>NUCLEOTIDE SEQUENCE</scope>
    <source>
        <strain evidence="3">KIB01</strain>
    </source>
</reference>
<dbReference type="InterPro" id="IPR025558">
    <property type="entry name" value="DUF4283"/>
</dbReference>
<feature type="domain" description="CCHC-type" evidence="2">
    <location>
        <begin position="164"/>
        <end position="177"/>
    </location>
</feature>
<keyword evidence="1" id="KW-0479">Metal-binding</keyword>
<keyword evidence="1" id="KW-0862">Zinc</keyword>
<dbReference type="InterPro" id="IPR001878">
    <property type="entry name" value="Znf_CCHC"/>
</dbReference>
<keyword evidence="1" id="KW-0863">Zinc-finger</keyword>
<evidence type="ECO:0000313" key="4">
    <source>
        <dbReference type="Proteomes" id="UP001280121"/>
    </source>
</evidence>
<dbReference type="EMBL" id="JANJYI010000005">
    <property type="protein sequence ID" value="KAK2648366.1"/>
    <property type="molecule type" value="Genomic_DNA"/>
</dbReference>
<keyword evidence="4" id="KW-1185">Reference proteome</keyword>
<dbReference type="PROSITE" id="PS50158">
    <property type="entry name" value="ZF_CCHC"/>
    <property type="match status" value="1"/>
</dbReference>
<organism evidence="3 4">
    <name type="scientific">Dipteronia dyeriana</name>
    <dbReference type="NCBI Taxonomy" id="168575"/>
    <lineage>
        <taxon>Eukaryota</taxon>
        <taxon>Viridiplantae</taxon>
        <taxon>Streptophyta</taxon>
        <taxon>Embryophyta</taxon>
        <taxon>Tracheophyta</taxon>
        <taxon>Spermatophyta</taxon>
        <taxon>Magnoliopsida</taxon>
        <taxon>eudicotyledons</taxon>
        <taxon>Gunneridae</taxon>
        <taxon>Pentapetalae</taxon>
        <taxon>rosids</taxon>
        <taxon>malvids</taxon>
        <taxon>Sapindales</taxon>
        <taxon>Sapindaceae</taxon>
        <taxon>Hippocastanoideae</taxon>
        <taxon>Acereae</taxon>
        <taxon>Dipteronia</taxon>
    </lineage>
</organism>
<evidence type="ECO:0000259" key="2">
    <source>
        <dbReference type="PROSITE" id="PS50158"/>
    </source>
</evidence>
<dbReference type="InterPro" id="IPR040256">
    <property type="entry name" value="At4g02000-like"/>
</dbReference>
<name>A0AAD9U6D1_9ROSI</name>
<sequence length="186" mass="21430">MSAAEIAQLYENLSLADEDGAVHEILEEIIKNGVEDVDRCLVGKVLLRKKVNREAFKGLIKQILSPFGHVEVELVRDNICMFYFINKDDRNRVWQRGLWHFDKSLIVLEKSEGQESRECWGKYMTVKVCIDILKPLNRWLRLKIGKADGVTLVGLKYERLLEFCYACGRIGHGIKECMDEEARKAG</sequence>
<dbReference type="AlphaFoldDB" id="A0AAD9U6D1"/>
<dbReference type="InterPro" id="IPR025836">
    <property type="entry name" value="Zn_knuckle_CX2CX4HX4C"/>
</dbReference>
<accession>A0AAD9U6D1</accession>
<comment type="caution">
    <text evidence="3">The sequence shown here is derived from an EMBL/GenBank/DDBJ whole genome shotgun (WGS) entry which is preliminary data.</text>
</comment>
<proteinExistence type="predicted"/>
<dbReference type="PANTHER" id="PTHR31286">
    <property type="entry name" value="GLYCINE-RICH CELL WALL STRUCTURAL PROTEIN 1.8-LIKE"/>
    <property type="match status" value="1"/>
</dbReference>
<dbReference type="Pfam" id="PF14392">
    <property type="entry name" value="zf-CCHC_4"/>
    <property type="match status" value="1"/>
</dbReference>
<feature type="non-terminal residue" evidence="3">
    <location>
        <position position="1"/>
    </location>
</feature>
<evidence type="ECO:0000256" key="1">
    <source>
        <dbReference type="PROSITE-ProRule" id="PRU00047"/>
    </source>
</evidence>
<dbReference type="PANTHER" id="PTHR31286:SF180">
    <property type="entry name" value="OS10G0362600 PROTEIN"/>
    <property type="match status" value="1"/>
</dbReference>
<dbReference type="Proteomes" id="UP001280121">
    <property type="component" value="Unassembled WGS sequence"/>
</dbReference>
<dbReference type="GO" id="GO:0008270">
    <property type="term" value="F:zinc ion binding"/>
    <property type="evidence" value="ECO:0007669"/>
    <property type="project" value="UniProtKB-KW"/>
</dbReference>
<dbReference type="Pfam" id="PF14111">
    <property type="entry name" value="DUF4283"/>
    <property type="match status" value="1"/>
</dbReference>